<protein>
    <submittedName>
        <fullName evidence="7">MYND finger family protein</fullName>
    </submittedName>
</protein>
<dbReference type="PROSITE" id="PS50280">
    <property type="entry name" value="SET"/>
    <property type="match status" value="1"/>
</dbReference>
<feature type="domain" description="MYND-type" evidence="6">
    <location>
        <begin position="58"/>
        <end position="104"/>
    </location>
</feature>
<dbReference type="Proteomes" id="UP000663419">
    <property type="component" value="Chromosome 4"/>
</dbReference>
<evidence type="ECO:0000313" key="7">
    <source>
        <dbReference type="EMBL" id="QSS55372.1"/>
    </source>
</evidence>
<evidence type="ECO:0000256" key="3">
    <source>
        <dbReference type="ARBA" id="ARBA00022833"/>
    </source>
</evidence>
<keyword evidence="3" id="KW-0862">Zinc</keyword>
<gene>
    <name evidence="7" type="ORF">I7I53_03233</name>
</gene>
<dbReference type="SUPFAM" id="SSF82199">
    <property type="entry name" value="SET domain"/>
    <property type="match status" value="1"/>
</dbReference>
<dbReference type="CDD" id="cd20071">
    <property type="entry name" value="SET_SMYD"/>
    <property type="match status" value="1"/>
</dbReference>
<dbReference type="Pfam" id="PF00856">
    <property type="entry name" value="SET"/>
    <property type="match status" value="1"/>
</dbReference>
<dbReference type="Gene3D" id="6.10.140.2220">
    <property type="match status" value="1"/>
</dbReference>
<evidence type="ECO:0000256" key="2">
    <source>
        <dbReference type="ARBA" id="ARBA00022771"/>
    </source>
</evidence>
<dbReference type="AlphaFoldDB" id="A0A8A1LTH4"/>
<dbReference type="InterPro" id="IPR050869">
    <property type="entry name" value="H3K4_H4K5_MeTrfase"/>
</dbReference>
<dbReference type="PROSITE" id="PS50865">
    <property type="entry name" value="ZF_MYND_2"/>
    <property type="match status" value="1"/>
</dbReference>
<evidence type="ECO:0000313" key="8">
    <source>
        <dbReference type="Proteomes" id="UP000663419"/>
    </source>
</evidence>
<dbReference type="SMART" id="SM00317">
    <property type="entry name" value="SET"/>
    <property type="match status" value="1"/>
</dbReference>
<dbReference type="GO" id="GO:0008270">
    <property type="term" value="F:zinc ion binding"/>
    <property type="evidence" value="ECO:0007669"/>
    <property type="project" value="UniProtKB-KW"/>
</dbReference>
<dbReference type="GO" id="GO:0005634">
    <property type="term" value="C:nucleus"/>
    <property type="evidence" value="ECO:0007669"/>
    <property type="project" value="TreeGrafter"/>
</dbReference>
<dbReference type="InterPro" id="IPR046341">
    <property type="entry name" value="SET_dom_sf"/>
</dbReference>
<sequence length="518" mass="58792">MVSTGRIACKEPRAEPRQTPDKGLGLFATSQMRPRDNIFAITANFATVLDTARLHDTCSNCFVTVGDELNPDLSLKACAGCHVVKYCGRKCQIESWAASHKKECKIYKQCQPRILPMNARAILRIISQPDNKVLKEIYDTHHAVFRTLGHHFSRMDERGGEQAHRITVSAEALKAISNTEVELSTLVVYFAKLETNAFTLTNQYFDRIGLCLLPFAAYINHSCEPNAYIGFDGQVMYLKALQDIAPDEEIFISYTDNTEPLKTRQTELQLRYFFECKCPKCLKGTSASEDQFLTPGGPSFPSQEREARELLAKSKTQGETVRTSVQRIEEAFGLLHATKCWPITRQPLPQLLDEFIVNLLEANCYKSAFLAAVIRYLHIDPVLYPSRLHPIRKRNTWALAKLLRCINQSQDSDASPLTPHLDQLQHDFAWIWYALLHELVETYDDTQGLQLLLNAEYQGICDDMMRHGVDFNTADGRRKNKTAITSALQNLRRVADEELPRLNNNGWKVIGTYLSDAE</sequence>
<dbReference type="VEuPathDB" id="FungiDB:I7I53_03233"/>
<dbReference type="PANTHER" id="PTHR12197:SF251">
    <property type="entry name" value="EG:BACR7C10.4 PROTEIN"/>
    <property type="match status" value="1"/>
</dbReference>
<dbReference type="PANTHER" id="PTHR12197">
    <property type="entry name" value="HISTONE-LYSINE N-METHYLTRANSFERASE SMYD"/>
    <property type="match status" value="1"/>
</dbReference>
<evidence type="ECO:0000256" key="4">
    <source>
        <dbReference type="PROSITE-ProRule" id="PRU00134"/>
    </source>
</evidence>
<dbReference type="InterPro" id="IPR001214">
    <property type="entry name" value="SET_dom"/>
</dbReference>
<keyword evidence="1" id="KW-0479">Metal-binding</keyword>
<proteinExistence type="predicted"/>
<dbReference type="EMBL" id="CP069105">
    <property type="protein sequence ID" value="QSS55372.1"/>
    <property type="molecule type" value="Genomic_DNA"/>
</dbReference>
<feature type="domain" description="SET" evidence="5">
    <location>
        <begin position="12"/>
        <end position="255"/>
    </location>
</feature>
<reference evidence="7" key="1">
    <citation type="submission" date="2021-01" db="EMBL/GenBank/DDBJ databases">
        <title>Chromosome-level genome assembly of a human fungal pathogen reveals clustering of transcriptionally co-regulated genes.</title>
        <authorList>
            <person name="Voorhies M."/>
            <person name="Cohen S."/>
            <person name="Shea T.P."/>
            <person name="Petrus S."/>
            <person name="Munoz J.F."/>
            <person name="Poplawski S."/>
            <person name="Goldman W.E."/>
            <person name="Michael T."/>
            <person name="Cuomo C.A."/>
            <person name="Sil A."/>
            <person name="Beyhan S."/>
        </authorList>
    </citation>
    <scope>NUCLEOTIDE SEQUENCE</scope>
    <source>
        <strain evidence="7">H88</strain>
    </source>
</reference>
<dbReference type="Gene3D" id="1.10.220.160">
    <property type="match status" value="1"/>
</dbReference>
<evidence type="ECO:0000259" key="6">
    <source>
        <dbReference type="PROSITE" id="PS50865"/>
    </source>
</evidence>
<dbReference type="InterPro" id="IPR002893">
    <property type="entry name" value="Znf_MYND"/>
</dbReference>
<dbReference type="PROSITE" id="PS01360">
    <property type="entry name" value="ZF_MYND_1"/>
    <property type="match status" value="1"/>
</dbReference>
<evidence type="ECO:0000256" key="1">
    <source>
        <dbReference type="ARBA" id="ARBA00022723"/>
    </source>
</evidence>
<name>A0A8A1LTH4_AJEC8</name>
<keyword evidence="2 4" id="KW-0863">Zinc-finger</keyword>
<evidence type="ECO:0000259" key="5">
    <source>
        <dbReference type="PROSITE" id="PS50280"/>
    </source>
</evidence>
<organism evidence="7 8">
    <name type="scientific">Ajellomyces capsulatus (strain H88)</name>
    <name type="common">Darling's disease fungus</name>
    <name type="synonym">Histoplasma capsulatum</name>
    <dbReference type="NCBI Taxonomy" id="544711"/>
    <lineage>
        <taxon>Eukaryota</taxon>
        <taxon>Fungi</taxon>
        <taxon>Dikarya</taxon>
        <taxon>Ascomycota</taxon>
        <taxon>Pezizomycotina</taxon>
        <taxon>Eurotiomycetes</taxon>
        <taxon>Eurotiomycetidae</taxon>
        <taxon>Onygenales</taxon>
        <taxon>Ajellomycetaceae</taxon>
        <taxon>Histoplasma</taxon>
    </lineage>
</organism>
<dbReference type="Pfam" id="PF01753">
    <property type="entry name" value="zf-MYND"/>
    <property type="match status" value="1"/>
</dbReference>
<dbReference type="Gene3D" id="2.170.270.10">
    <property type="entry name" value="SET domain"/>
    <property type="match status" value="1"/>
</dbReference>
<accession>A0A8A1LTH4</accession>